<evidence type="ECO:0000256" key="4">
    <source>
        <dbReference type="ARBA" id="ARBA00022553"/>
    </source>
</evidence>
<evidence type="ECO:0000313" key="8">
    <source>
        <dbReference type="Ensembl" id="ENSAMXP00000035245.1"/>
    </source>
</evidence>
<feature type="compositionally biased region" description="Pro residues" evidence="6">
    <location>
        <begin position="590"/>
        <end position="600"/>
    </location>
</feature>
<protein>
    <submittedName>
        <fullName evidence="8">DAB adaptor protein 2</fullName>
    </submittedName>
</protein>
<reference evidence="8" key="4">
    <citation type="submission" date="2025-09" db="UniProtKB">
        <authorList>
            <consortium name="Ensembl"/>
        </authorList>
    </citation>
    <scope>IDENTIFICATION</scope>
</reference>
<dbReference type="GO" id="GO:0045807">
    <property type="term" value="P:positive regulation of endocytosis"/>
    <property type="evidence" value="ECO:0007669"/>
    <property type="project" value="TreeGrafter"/>
</dbReference>
<dbReference type="Pfam" id="PF21792">
    <property type="entry name" value="DAB2_SBM"/>
    <property type="match status" value="1"/>
</dbReference>
<keyword evidence="2" id="KW-0217">Developmental protein</keyword>
<sequence length="696" mass="74162">MSAEVESSTPPAEQAPVKTPSKKEKKKAASSPEKTDEFLLARFKGDGVRYKAKLIGVDDVPEARGDKMSQDSMMKLKGKAAAARSQGKHKQRVWVNISLSGITITDEKTGAVVLEHAVNKISFIARDVTDNRAFGYVCGAEGQHQFFAIKTAQQAEPLVIDLKDLFQLIFNMRKKEAEGSKKEEPNKVVENGNEASHTNNTKGVEQLDLFGDMSTPPDLHSPSESEDILLLDLSTEIDSNQNCVKGNPFTGCSSSSALSVQSSLSPENPFSSQHSFFPTPSHDPFSDDPFSKNGGRSATAELNHSSSHYFNGGPANGDSDYLAQQFDQLSNRTVIQALSNGQWPLDARAAEVDAWTQNGIPVREQNGHHGTPNPFVESGEKNQPVQNGVKHENGVKPEPATKQTKDSVIISPPPLNTKAGRGRRAVKSPTNEQAAVDPFTSSSQSESPPSPPQTDSTPANSTPFFNKSPSSSSDAIAGLGGLSLGPPSSVPTPGVTPWSQPLSSILPCSNNVSQPFVQPPPLSTSPVPNWGGSSGVFGTSSTQQLPSWGQTATPVTNGSWTQNSTLGNPFQTSIFPPPSSNLMPGGQQSPSPPPQIPPRAAPGKEPPKIDSNAFVHLDPLGEREKRDIKDMFKDFQMAKPPNAPLRNEPIKVGGQNLFDNPFGAGLFGGPTTATTAPAIKAVGSDPFRDPFGNPFA</sequence>
<dbReference type="CDD" id="cd01215">
    <property type="entry name" value="PTB_Dab"/>
    <property type="match status" value="1"/>
</dbReference>
<dbReference type="AlphaFoldDB" id="A0A3B1J075"/>
<dbReference type="GO" id="GO:0005737">
    <property type="term" value="C:cytoplasm"/>
    <property type="evidence" value="ECO:0007669"/>
    <property type="project" value="UniProtKB-SubCell"/>
</dbReference>
<feature type="region of interest" description="Disordered" evidence="6">
    <location>
        <begin position="176"/>
        <end position="201"/>
    </location>
</feature>
<proteinExistence type="predicted"/>
<comment type="subcellular location">
    <subcellularLocation>
        <location evidence="1">Cytoplasm</location>
    </subcellularLocation>
</comment>
<dbReference type="PANTHER" id="PTHR47695">
    <property type="entry name" value="PID DOMAIN-CONTAINING PROTEIN"/>
    <property type="match status" value="1"/>
</dbReference>
<accession>A0A3B1J075</accession>
<dbReference type="GO" id="GO:0035615">
    <property type="term" value="F:clathrin adaptor activity"/>
    <property type="evidence" value="ECO:0007669"/>
    <property type="project" value="TreeGrafter"/>
</dbReference>
<organism evidence="8 9">
    <name type="scientific">Astyanax mexicanus</name>
    <name type="common">Blind cave fish</name>
    <name type="synonym">Astyanax fasciatus mexicanus</name>
    <dbReference type="NCBI Taxonomy" id="7994"/>
    <lineage>
        <taxon>Eukaryota</taxon>
        <taxon>Metazoa</taxon>
        <taxon>Chordata</taxon>
        <taxon>Craniata</taxon>
        <taxon>Vertebrata</taxon>
        <taxon>Euteleostomi</taxon>
        <taxon>Actinopterygii</taxon>
        <taxon>Neopterygii</taxon>
        <taxon>Teleostei</taxon>
        <taxon>Ostariophysi</taxon>
        <taxon>Characiformes</taxon>
        <taxon>Characoidei</taxon>
        <taxon>Acestrorhamphidae</taxon>
        <taxon>Acestrorhamphinae</taxon>
        <taxon>Astyanax</taxon>
    </lineage>
</organism>
<feature type="domain" description="PID" evidence="7">
    <location>
        <begin position="45"/>
        <end position="195"/>
    </location>
</feature>
<dbReference type="GO" id="GO:0005905">
    <property type="term" value="C:clathrin-coated pit"/>
    <property type="evidence" value="ECO:0007669"/>
    <property type="project" value="TreeGrafter"/>
</dbReference>
<feature type="compositionally biased region" description="Low complexity" evidence="6">
    <location>
        <begin position="484"/>
        <end position="497"/>
    </location>
</feature>
<feature type="compositionally biased region" description="Basic and acidic residues" evidence="6">
    <location>
        <begin position="176"/>
        <end position="187"/>
    </location>
</feature>
<evidence type="ECO:0000259" key="7">
    <source>
        <dbReference type="PROSITE" id="PS01179"/>
    </source>
</evidence>
<evidence type="ECO:0000256" key="5">
    <source>
        <dbReference type="ARBA" id="ARBA00022782"/>
    </source>
</evidence>
<feature type="compositionally biased region" description="Polar residues" evidence="6">
    <location>
        <begin position="498"/>
        <end position="516"/>
    </location>
</feature>
<evidence type="ECO:0000256" key="1">
    <source>
        <dbReference type="ARBA" id="ARBA00004496"/>
    </source>
</evidence>
<dbReference type="GO" id="GO:0010718">
    <property type="term" value="P:positive regulation of epithelial to mesenchymal transition"/>
    <property type="evidence" value="ECO:0007669"/>
    <property type="project" value="TreeGrafter"/>
</dbReference>
<feature type="compositionally biased region" description="Polar residues" evidence="6">
    <location>
        <begin position="459"/>
        <end position="474"/>
    </location>
</feature>
<keyword evidence="5" id="KW-0221">Differentiation</keyword>
<dbReference type="GO" id="GO:0030154">
    <property type="term" value="P:cell differentiation"/>
    <property type="evidence" value="ECO:0007669"/>
    <property type="project" value="UniProtKB-KW"/>
</dbReference>
<dbReference type="Proteomes" id="UP000018467">
    <property type="component" value="Unassembled WGS sequence"/>
</dbReference>
<keyword evidence="3" id="KW-0963">Cytoplasm</keyword>
<keyword evidence="4" id="KW-0597">Phosphoprotein</keyword>
<feature type="compositionally biased region" description="Polar residues" evidence="6">
    <location>
        <begin position="294"/>
        <end position="309"/>
    </location>
</feature>
<dbReference type="Gene3D" id="2.30.29.30">
    <property type="entry name" value="Pleckstrin-homology domain (PH domain)/Phosphotyrosine-binding domain (PTB)"/>
    <property type="match status" value="1"/>
</dbReference>
<evidence type="ECO:0000256" key="2">
    <source>
        <dbReference type="ARBA" id="ARBA00022473"/>
    </source>
</evidence>
<dbReference type="InterPro" id="IPR048561">
    <property type="entry name" value="Dab_PTB"/>
</dbReference>
<name>A0A3B1J075_ASTMX</name>
<dbReference type="GO" id="GO:0090090">
    <property type="term" value="P:negative regulation of canonical Wnt signaling pathway"/>
    <property type="evidence" value="ECO:0007669"/>
    <property type="project" value="TreeGrafter"/>
</dbReference>
<reference evidence="9" key="1">
    <citation type="submission" date="2013-03" db="EMBL/GenBank/DDBJ databases">
        <authorList>
            <person name="Jeffery W."/>
            <person name="Warren W."/>
            <person name="Wilson R.K."/>
        </authorList>
    </citation>
    <scope>NUCLEOTIDE SEQUENCE</scope>
    <source>
        <strain evidence="9">female</strain>
    </source>
</reference>
<feature type="region of interest" description="Disordered" evidence="6">
    <location>
        <begin position="1"/>
        <end position="34"/>
    </location>
</feature>
<dbReference type="InterPro" id="IPR048559">
    <property type="entry name" value="DAB1/2_SBM"/>
</dbReference>
<dbReference type="OrthoDB" id="10069833at2759"/>
<reference evidence="8" key="3">
    <citation type="submission" date="2025-08" db="UniProtKB">
        <authorList>
            <consortium name="Ensembl"/>
        </authorList>
    </citation>
    <scope>IDENTIFICATION</scope>
</reference>
<evidence type="ECO:0000313" key="9">
    <source>
        <dbReference type="Proteomes" id="UP000018467"/>
    </source>
</evidence>
<dbReference type="GO" id="GO:0038024">
    <property type="term" value="F:cargo receptor activity"/>
    <property type="evidence" value="ECO:0007669"/>
    <property type="project" value="TreeGrafter"/>
</dbReference>
<evidence type="ECO:0000256" key="3">
    <source>
        <dbReference type="ARBA" id="ARBA00022490"/>
    </source>
</evidence>
<dbReference type="Ensembl" id="ENSAMXT00000038451.1">
    <property type="protein sequence ID" value="ENSAMXP00000035245.1"/>
    <property type="gene ID" value="ENSAMXG00000013962.2"/>
</dbReference>
<dbReference type="STRING" id="7994.ENSAMXP00000035245"/>
<dbReference type="InterPro" id="IPR011993">
    <property type="entry name" value="PH-like_dom_sf"/>
</dbReference>
<dbReference type="InParanoid" id="A0A3B1J075"/>
<dbReference type="InterPro" id="IPR006020">
    <property type="entry name" value="PTB/PI_dom"/>
</dbReference>
<dbReference type="Bgee" id="ENSAMXG00000013962">
    <property type="expression patterns" value="Expressed in bone element and 14 other cell types or tissues"/>
</dbReference>
<feature type="compositionally biased region" description="Polar residues" evidence="6">
    <location>
        <begin position="1"/>
        <end position="11"/>
    </location>
</feature>
<feature type="region of interest" description="Disordered" evidence="6">
    <location>
        <begin position="361"/>
        <end position="611"/>
    </location>
</feature>
<reference evidence="9" key="2">
    <citation type="journal article" date="2014" name="Nat. Commun.">
        <title>The cavefish genome reveals candidate genes for eye loss.</title>
        <authorList>
            <person name="McGaugh S.E."/>
            <person name="Gross J.B."/>
            <person name="Aken B."/>
            <person name="Blin M."/>
            <person name="Borowsky R."/>
            <person name="Chalopin D."/>
            <person name="Hinaux H."/>
            <person name="Jeffery W.R."/>
            <person name="Keene A."/>
            <person name="Ma L."/>
            <person name="Minx P."/>
            <person name="Murphy D."/>
            <person name="O'Quin K.E."/>
            <person name="Retaux S."/>
            <person name="Rohner N."/>
            <person name="Searle S.M."/>
            <person name="Stahl B.A."/>
            <person name="Tabin C."/>
            <person name="Volff J.N."/>
            <person name="Yoshizawa M."/>
            <person name="Warren W.C."/>
        </authorList>
    </citation>
    <scope>NUCLEOTIDE SEQUENCE [LARGE SCALE GENOMIC DNA]</scope>
    <source>
        <strain evidence="9">female</strain>
    </source>
</reference>
<dbReference type="SMART" id="SM00462">
    <property type="entry name" value="PTB"/>
    <property type="match status" value="1"/>
</dbReference>
<feature type="compositionally biased region" description="Polar residues" evidence="6">
    <location>
        <begin position="266"/>
        <end position="278"/>
    </location>
</feature>
<feature type="region of interest" description="Disordered" evidence="6">
    <location>
        <begin position="255"/>
        <end position="312"/>
    </location>
</feature>
<dbReference type="GO" id="GO:0006898">
    <property type="term" value="P:receptor-mediated endocytosis"/>
    <property type="evidence" value="ECO:0007669"/>
    <property type="project" value="TreeGrafter"/>
</dbReference>
<dbReference type="PROSITE" id="PS01179">
    <property type="entry name" value="PID"/>
    <property type="match status" value="1"/>
</dbReference>
<feature type="compositionally biased region" description="Low complexity" evidence="6">
    <location>
        <begin position="255"/>
        <end position="265"/>
    </location>
</feature>
<dbReference type="PANTHER" id="PTHR47695:SF5">
    <property type="entry name" value="DISABLED HOMOLOG 2"/>
    <property type="match status" value="1"/>
</dbReference>
<evidence type="ECO:0000256" key="6">
    <source>
        <dbReference type="SAM" id="MobiDB-lite"/>
    </source>
</evidence>
<keyword evidence="9" id="KW-1185">Reference proteome</keyword>
<feature type="compositionally biased region" description="Polar residues" evidence="6">
    <location>
        <begin position="543"/>
        <end position="574"/>
    </location>
</feature>
<dbReference type="GeneTree" id="ENSGT00940000155567"/>
<feature type="compositionally biased region" description="Low complexity" evidence="6">
    <location>
        <begin position="437"/>
        <end position="458"/>
    </location>
</feature>
<dbReference type="SUPFAM" id="SSF50729">
    <property type="entry name" value="PH domain-like"/>
    <property type="match status" value="1"/>
</dbReference>
<dbReference type="FunFam" id="2.30.29.30:FF:000035">
    <property type="entry name" value="Disabled homolog 2 isoform 1"/>
    <property type="match status" value="1"/>
</dbReference>